<dbReference type="OrthoDB" id="16120at2759"/>
<comment type="function">
    <text evidence="6">PPIases accelerate the folding of proteins. It catalyzes the cis-trans isomerization of proline imidic peptide bonds in oligopeptides.</text>
</comment>
<dbReference type="InterPro" id="IPR037218">
    <property type="entry name" value="PTPA_sf"/>
</dbReference>
<dbReference type="GO" id="GO:0006970">
    <property type="term" value="P:response to osmotic stress"/>
    <property type="evidence" value="ECO:0007669"/>
    <property type="project" value="EnsemblFungi"/>
</dbReference>
<dbReference type="VEuPathDB" id="FungiDB:CTRG_06216"/>
<reference evidence="7 8" key="1">
    <citation type="journal article" date="2009" name="Nature">
        <title>Evolution of pathogenicity and sexual reproduction in eight Candida genomes.</title>
        <authorList>
            <person name="Butler G."/>
            <person name="Rasmussen M.D."/>
            <person name="Lin M.F."/>
            <person name="Santos M.A."/>
            <person name="Sakthikumar S."/>
            <person name="Munro C.A."/>
            <person name="Rheinbay E."/>
            <person name="Grabherr M."/>
            <person name="Forche A."/>
            <person name="Reedy J.L."/>
            <person name="Agrafioti I."/>
            <person name="Arnaud M.B."/>
            <person name="Bates S."/>
            <person name="Brown A.J."/>
            <person name="Brunke S."/>
            <person name="Costanzo M.C."/>
            <person name="Fitzpatrick D.A."/>
            <person name="de Groot P.W."/>
            <person name="Harris D."/>
            <person name="Hoyer L.L."/>
            <person name="Hube B."/>
            <person name="Klis F.M."/>
            <person name="Kodira C."/>
            <person name="Lennard N."/>
            <person name="Logue M.E."/>
            <person name="Martin R."/>
            <person name="Neiman A.M."/>
            <person name="Nikolaou E."/>
            <person name="Quail M.A."/>
            <person name="Quinn J."/>
            <person name="Santos M.C."/>
            <person name="Schmitzberger F.F."/>
            <person name="Sherlock G."/>
            <person name="Shah P."/>
            <person name="Silverstein K.A."/>
            <person name="Skrzypek M.S."/>
            <person name="Soll D."/>
            <person name="Staggs R."/>
            <person name="Stansfield I."/>
            <person name="Stumpf M.P."/>
            <person name="Sudbery P.E."/>
            <person name="Srikantha T."/>
            <person name="Zeng Q."/>
            <person name="Berman J."/>
            <person name="Berriman M."/>
            <person name="Heitman J."/>
            <person name="Gow N.A."/>
            <person name="Lorenz M.C."/>
            <person name="Birren B.W."/>
            <person name="Kellis M."/>
            <person name="Cuomo C.A."/>
        </authorList>
    </citation>
    <scope>NUCLEOTIDE SEQUENCE [LARGE SCALE GENOMIC DNA]</scope>
    <source>
        <strain evidence="8">ATCC MYA-3404 / T1</strain>
    </source>
</reference>
<dbReference type="InterPro" id="IPR004327">
    <property type="entry name" value="Phstyr_phstse_ac"/>
</dbReference>
<evidence type="ECO:0000313" key="8">
    <source>
        <dbReference type="Proteomes" id="UP000002037"/>
    </source>
</evidence>
<evidence type="ECO:0000256" key="6">
    <source>
        <dbReference type="RuleBase" id="RU361210"/>
    </source>
</evidence>
<dbReference type="eggNOG" id="KOG2867">
    <property type="taxonomic scope" value="Eukaryota"/>
</dbReference>
<dbReference type="STRING" id="294747.C5MJH3"/>
<dbReference type="GO" id="GO:0000159">
    <property type="term" value="C:protein phosphatase type 2A complex"/>
    <property type="evidence" value="ECO:0007669"/>
    <property type="project" value="EnsemblFungi"/>
</dbReference>
<dbReference type="FunFam" id="1.20.120.1150:FF:000002">
    <property type="entry name" value="Serine/threonine-protein phosphatase 2A activator"/>
    <property type="match status" value="1"/>
</dbReference>
<keyword evidence="8" id="KW-1185">Reference proteome</keyword>
<dbReference type="GO" id="GO:0008160">
    <property type="term" value="F:protein tyrosine phosphatase activator activity"/>
    <property type="evidence" value="ECO:0007669"/>
    <property type="project" value="TreeGrafter"/>
</dbReference>
<comment type="catalytic activity">
    <reaction evidence="1 6">
        <text>[protein]-peptidylproline (omega=180) = [protein]-peptidylproline (omega=0)</text>
        <dbReference type="Rhea" id="RHEA:16237"/>
        <dbReference type="Rhea" id="RHEA-COMP:10747"/>
        <dbReference type="Rhea" id="RHEA-COMP:10748"/>
        <dbReference type="ChEBI" id="CHEBI:83833"/>
        <dbReference type="ChEBI" id="CHEBI:83834"/>
        <dbReference type="EC" id="5.2.1.8"/>
    </reaction>
</comment>
<dbReference type="GO" id="GO:0003755">
    <property type="term" value="F:peptidyl-prolyl cis-trans isomerase activity"/>
    <property type="evidence" value="ECO:0007669"/>
    <property type="project" value="UniProtKB-KW"/>
</dbReference>
<name>C5MJH3_CANTT</name>
<evidence type="ECO:0000256" key="3">
    <source>
        <dbReference type="ARBA" id="ARBA00022490"/>
    </source>
</evidence>
<dbReference type="GO" id="GO:0007052">
    <property type="term" value="P:mitotic spindle organization"/>
    <property type="evidence" value="ECO:0007669"/>
    <property type="project" value="EnsemblFungi"/>
</dbReference>
<dbReference type="EC" id="5.2.1.8" evidence="6"/>
<dbReference type="GO" id="GO:0005634">
    <property type="term" value="C:nucleus"/>
    <property type="evidence" value="ECO:0007669"/>
    <property type="project" value="TreeGrafter"/>
</dbReference>
<dbReference type="GeneID" id="8301555"/>
<dbReference type="Pfam" id="PF03095">
    <property type="entry name" value="PTPA"/>
    <property type="match status" value="1"/>
</dbReference>
<evidence type="ECO:0000256" key="2">
    <source>
        <dbReference type="ARBA" id="ARBA00004496"/>
    </source>
</evidence>
<dbReference type="RefSeq" id="XP_002546738.1">
    <property type="nucleotide sequence ID" value="XM_002546692.1"/>
</dbReference>
<comment type="subcellular location">
    <subcellularLocation>
        <location evidence="2 6">Cytoplasm</location>
    </subcellularLocation>
</comment>
<dbReference type="Gene3D" id="1.20.120.1150">
    <property type="match status" value="1"/>
</dbReference>
<comment type="similarity">
    <text evidence="6">Belongs to the PTPA-type PPIase family.</text>
</comment>
<dbReference type="Proteomes" id="UP000002037">
    <property type="component" value="Unassembled WGS sequence"/>
</dbReference>
<dbReference type="PANTHER" id="PTHR10012:SF5">
    <property type="entry name" value="SERINE_THREONINE-PROTEIN PHOSPHATASE 2A ACTIVATOR 2"/>
    <property type="match status" value="1"/>
</dbReference>
<dbReference type="GO" id="GO:0005737">
    <property type="term" value="C:cytoplasm"/>
    <property type="evidence" value="ECO:0007669"/>
    <property type="project" value="UniProtKB-SubCell"/>
</dbReference>
<keyword evidence="4 6" id="KW-0697">Rotamase</keyword>
<evidence type="ECO:0000256" key="5">
    <source>
        <dbReference type="ARBA" id="ARBA00023235"/>
    </source>
</evidence>
<gene>
    <name evidence="7" type="ORF">CTRG_06216</name>
</gene>
<keyword evidence="3 6" id="KW-0963">Cytoplasm</keyword>
<evidence type="ECO:0000256" key="4">
    <source>
        <dbReference type="ARBA" id="ARBA00023110"/>
    </source>
</evidence>
<accession>C5MJH3</accession>
<protein>
    <recommendedName>
        <fullName evidence="6">Serine/threonine-protein phosphatase 2A activator</fullName>
        <ecNumber evidence="6">5.2.1.8</ecNumber>
    </recommendedName>
    <alternativeName>
        <fullName evidence="6">Phosphotyrosyl phosphatase activator</fullName>
    </alternativeName>
</protein>
<dbReference type="KEGG" id="ctp:CTRG_06216"/>
<organism evidence="7 8">
    <name type="scientific">Candida tropicalis (strain ATCC MYA-3404 / T1)</name>
    <name type="common">Yeast</name>
    <dbReference type="NCBI Taxonomy" id="294747"/>
    <lineage>
        <taxon>Eukaryota</taxon>
        <taxon>Fungi</taxon>
        <taxon>Dikarya</taxon>
        <taxon>Ascomycota</taxon>
        <taxon>Saccharomycotina</taxon>
        <taxon>Pichiomycetes</taxon>
        <taxon>Debaryomycetaceae</taxon>
        <taxon>Candida/Lodderomyces clade</taxon>
        <taxon>Candida</taxon>
    </lineage>
</organism>
<evidence type="ECO:0000313" key="7">
    <source>
        <dbReference type="EMBL" id="EER30176.1"/>
    </source>
</evidence>
<dbReference type="InterPro" id="IPR043170">
    <property type="entry name" value="PTPA_C_lid"/>
</dbReference>
<sequence>MNRNQKMKIFMSILFSPKLQAIQNQFSFFNSNTENSNQIRNYSKRSFIINNNWNNNRMSYIKPTKRISSQQDLEKWIDSPTYNLVLDFIVELQTSVIGKANDTPIEEESPVIAKLNHALSQVNDLIDEHPTHDTTSRFGKIEFRDFYKDLAEKSNDIISEITTKGLIETTTYFTESWGNSTRIDYGSGHELNFISFLLCLKQEELITPKDYPAIILKVFTQYMTIMRRLQKTFWLEPAGSHGVWGLDDYHFLPFLFGAAQLSTHPHMKPKSIHNDELVEMYHKKYMYLECIYFINNIKTIPNHQGKLSLRWHSPMLDDISSAKSWDKIRIGMVKMYKVEVLGKLPIMQHFMFGNIIKCPDGVEEHIHEEGENDDDHCGHDHVNTWGDCCGIKIPSGIAASESLKQQPRIPFD</sequence>
<dbReference type="SUPFAM" id="SSF140984">
    <property type="entry name" value="PTPA-like"/>
    <property type="match status" value="1"/>
</dbReference>
<proteinExistence type="inferred from homology"/>
<dbReference type="AlphaFoldDB" id="C5MJH3"/>
<dbReference type="PANTHER" id="PTHR10012">
    <property type="entry name" value="SERINE/THREONINE-PROTEIN PHOSPHATASE 2A REGULATORY SUBUNIT B"/>
    <property type="match status" value="1"/>
</dbReference>
<dbReference type="CDD" id="cd04087">
    <property type="entry name" value="PTPA"/>
    <property type="match status" value="1"/>
</dbReference>
<evidence type="ECO:0000256" key="1">
    <source>
        <dbReference type="ARBA" id="ARBA00000971"/>
    </source>
</evidence>
<keyword evidence="5 6" id="KW-0413">Isomerase</keyword>
<dbReference type="PIRSF" id="PIRSF016325">
    <property type="entry name" value="Phstyr_phstse_ac"/>
    <property type="match status" value="1"/>
</dbReference>
<dbReference type="EMBL" id="GG692406">
    <property type="protein sequence ID" value="EER30176.1"/>
    <property type="molecule type" value="Genomic_DNA"/>
</dbReference>